<dbReference type="SUPFAM" id="SSF53300">
    <property type="entry name" value="vWA-like"/>
    <property type="match status" value="1"/>
</dbReference>
<dbReference type="OrthoDB" id="2150145at2759"/>
<dbReference type="FunFam" id="3.30.450.20:FF:000024">
    <property type="entry name" value="VWFA and cache domain-containing protein 1"/>
    <property type="match status" value="1"/>
</dbReference>
<dbReference type="PANTHER" id="PTHR10166">
    <property type="entry name" value="VOLTAGE-DEPENDENT CALCIUM CHANNEL SUBUNIT ALPHA-2/DELTA-RELATED"/>
    <property type="match status" value="1"/>
</dbReference>
<dbReference type="Pfam" id="PF22673">
    <property type="entry name" value="MCP-like_PDC_1"/>
    <property type="match status" value="2"/>
</dbReference>
<dbReference type="InterPro" id="IPR036465">
    <property type="entry name" value="vWFA_dom_sf"/>
</dbReference>
<gene>
    <name evidence="1" type="ORF">QR98_0064010</name>
</gene>
<dbReference type="EMBL" id="JXLN01011988">
    <property type="protein sequence ID" value="KPM07891.1"/>
    <property type="molecule type" value="Genomic_DNA"/>
</dbReference>
<dbReference type="SUPFAM" id="SSF103190">
    <property type="entry name" value="Sensory domain-like"/>
    <property type="match status" value="1"/>
</dbReference>
<dbReference type="Gene3D" id="3.30.450.20">
    <property type="entry name" value="PAS domain"/>
    <property type="match status" value="2"/>
</dbReference>
<dbReference type="Gene3D" id="3.40.50.410">
    <property type="entry name" value="von Willebrand factor, type A domain"/>
    <property type="match status" value="1"/>
</dbReference>
<dbReference type="GO" id="GO:0005891">
    <property type="term" value="C:voltage-gated calcium channel complex"/>
    <property type="evidence" value="ECO:0007669"/>
    <property type="project" value="TreeGrafter"/>
</dbReference>
<dbReference type="PANTHER" id="PTHR10166:SF66">
    <property type="entry name" value="VWFA AND CACHE DOMAIN-CONTAINING PROTEIN CG16868"/>
    <property type="match status" value="1"/>
</dbReference>
<dbReference type="InterPro" id="IPR029151">
    <property type="entry name" value="Sensor-like_sf"/>
</dbReference>
<comment type="caution">
    <text evidence="1">The sequence shown here is derived from an EMBL/GenBank/DDBJ whole genome shotgun (WGS) entry which is preliminary data.</text>
</comment>
<name>A0A132AA74_SARSC</name>
<accession>A0A132AA74</accession>
<dbReference type="VEuPathDB" id="VectorBase:SSCA003908"/>
<evidence type="ECO:0000313" key="2">
    <source>
        <dbReference type="Proteomes" id="UP000616769"/>
    </source>
</evidence>
<proteinExistence type="predicted"/>
<protein>
    <submittedName>
        <fullName evidence="1">VWFA and cache domain-containing protein 1-like protein</fullName>
    </submittedName>
</protein>
<dbReference type="InterPro" id="IPR051173">
    <property type="entry name" value="Ca_channel_alpha-2/delta"/>
</dbReference>
<evidence type="ECO:0000313" key="1">
    <source>
        <dbReference type="EMBL" id="KPM07891.1"/>
    </source>
</evidence>
<organism evidence="1 2">
    <name type="scientific">Sarcoptes scabiei</name>
    <name type="common">Itch mite</name>
    <name type="synonym">Acarus scabiei</name>
    <dbReference type="NCBI Taxonomy" id="52283"/>
    <lineage>
        <taxon>Eukaryota</taxon>
        <taxon>Metazoa</taxon>
        <taxon>Ecdysozoa</taxon>
        <taxon>Arthropoda</taxon>
        <taxon>Chelicerata</taxon>
        <taxon>Arachnida</taxon>
        <taxon>Acari</taxon>
        <taxon>Acariformes</taxon>
        <taxon>Sarcoptiformes</taxon>
        <taxon>Astigmata</taxon>
        <taxon>Psoroptidia</taxon>
        <taxon>Sarcoptoidea</taxon>
        <taxon>Sarcoptidae</taxon>
        <taxon>Sarcoptinae</taxon>
        <taxon>Sarcoptes</taxon>
    </lineage>
</organism>
<dbReference type="Proteomes" id="UP000616769">
    <property type="component" value="Unassembled WGS sequence"/>
</dbReference>
<sequence>MSSIVEKELGASFMEQNLRKTETKITMIDYDTLIDEISEKMIRKLDDIHSALESNGETIVKIFHQHLVSNIAAPFQKDSSQIDGCCDLFQDDSLASMIDPTRLSEMIESTLLLNGRSILELNSKFLNELKQKEQEIRQKYYHRNRRFDWWTTERFSCDISLDDRHRAHFFNPIGPNLTERFRLNLEQYPTLKWQYFLSFLGIHLEYPAFLPPRNYCFLKAMFSKQAHQLYQQQKSRTACDDCLDGSQISNDKIINTKRLLNKLKNSKKQDWLYHQRKSFNDLNQLFAQRHREMLLNAALPHPKLVVLVIDRGSALTEHQLMIAKSIAKFILSSLSYRDRIGIVDLASEVHYPSSETCSSNLDLAFANYEIKHFFAKYIDEMERSNQSTNHHLGFEKAFQIIANNYEQYSKEIVDGEPEIFIPYISRGFLSSLTDAKSIMQLIANELIRSRYSFVINTYALIDEKVPIMLETIFLKEIATMNFKKFNIEPSPSEEKLRPGLMITLNSTENLDFILNGIYTILSPKSSEAQVHHPYFSLPYYDFITKETIISLSKAFYYRDRLIGVTGADLSFYDLIEDIAHYDSDDSYAFLLDRFSGKLLYHPVFRESFEANYRSKDSIRYNQHFSSNYFNNEEYYQNLIINVDLIDRIDEFVDIVKPKMMATSRGMHCIRLNSTRFEMENNRSSFEFHNNLFHRHRSDFLLVYRWRRILSSPFVIVIVSIVDEQHLNTTINSNKNNADHYEMVQMNSHRFSNLWLLSDQSPRFISHRLDYRLGPKPKLCKHFNQLATIDTATLFLSSDAVIDHYKWSMDGESFDSVRSQIAFLSDRFQLLRNPGLNEMLRNDVNGFDSIIDLWKSAFDNSDFSKYVVRKYIATKSGALLQFPGALMDQSFQPKTRPWYSKAIANPGQITFTAPYLDIGGSGYIVTLSRTISKKFQMDEEIWAVMGIDLTLGYLHKIINDITPICARSKGTSCFLIDEFGNLIAHSSFFRPNRIQFIENQHITHRESQLINHLLGNKHVVRKLVCNSYQDRTMRRYYMFNTSLDGIVTNFINQNDSSCAKYMMISLTGTNAFFGMVDHQCDNLTTFCPCSMTDRLCLNCHRMEEYDCECPCECPLVMNLCNGQLIENDDRHPICAVESNKFKEPSIPKHLFESLQSCVSSNCFNRNSENDCKGVLGCEWCTSENGQTLKKPFCGNQNVCFGGVYGLKNPYMSNAFNPLNDDKTLRNAPIGPLTITLIVFFIILTFTVYCFHFQSTRNLTARNFLSSPNNDHRILQSSNDLVDNNQDEYLDQNNLEPIAAYVQSSSNNFVNDSNYANLISPYQVPTNYRRRDDTESDYGYSTMVQNKESEVVSSSDRTESIMSEKCLSKRLDDKMDHRDHLINLHENVIC</sequence>
<dbReference type="GO" id="GO:0005245">
    <property type="term" value="F:voltage-gated calcium channel activity"/>
    <property type="evidence" value="ECO:0007669"/>
    <property type="project" value="TreeGrafter"/>
</dbReference>
<reference evidence="1 2" key="1">
    <citation type="journal article" date="2015" name="Parasit. Vectors">
        <title>Draft genome of the scabies mite.</title>
        <authorList>
            <person name="Rider S.D.Jr."/>
            <person name="Morgan M.S."/>
            <person name="Arlian L.G."/>
        </authorList>
    </citation>
    <scope>NUCLEOTIDE SEQUENCE [LARGE SCALE GENOMIC DNA]</scope>
    <source>
        <strain evidence="1">Arlian Lab</strain>
    </source>
</reference>